<feature type="chain" id="PRO_5007594973" evidence="2">
    <location>
        <begin position="23"/>
        <end position="227"/>
    </location>
</feature>
<feature type="region of interest" description="Disordered" evidence="1">
    <location>
        <begin position="200"/>
        <end position="227"/>
    </location>
</feature>
<dbReference type="OrthoDB" id="1682000at2"/>
<dbReference type="RefSeq" id="WP_066238669.1">
    <property type="nucleotide sequence ID" value="NZ_LSGP01000013.1"/>
</dbReference>
<accession>A0A154BSZ8</accession>
<evidence type="ECO:0000313" key="3">
    <source>
        <dbReference type="EMBL" id="KYZ77052.1"/>
    </source>
</evidence>
<comment type="caution">
    <text evidence="3">The sequence shown here is derived from an EMBL/GenBank/DDBJ whole genome shotgun (WGS) entry which is preliminary data.</text>
</comment>
<gene>
    <name evidence="3" type="ORF">AXX12_02625</name>
</gene>
<feature type="signal peptide" evidence="2">
    <location>
        <begin position="1"/>
        <end position="22"/>
    </location>
</feature>
<organism evidence="3 4">
    <name type="scientific">Anaerosporomusa subterranea</name>
    <dbReference type="NCBI Taxonomy" id="1794912"/>
    <lineage>
        <taxon>Bacteria</taxon>
        <taxon>Bacillati</taxon>
        <taxon>Bacillota</taxon>
        <taxon>Negativicutes</taxon>
        <taxon>Acetonemataceae</taxon>
        <taxon>Anaerosporomusa</taxon>
    </lineage>
</organism>
<dbReference type="Proteomes" id="UP000076268">
    <property type="component" value="Unassembled WGS sequence"/>
</dbReference>
<protein>
    <submittedName>
        <fullName evidence="3">Uncharacterized protein</fullName>
    </submittedName>
</protein>
<dbReference type="AlphaFoldDB" id="A0A154BSZ8"/>
<dbReference type="EMBL" id="LSGP01000013">
    <property type="protein sequence ID" value="KYZ77052.1"/>
    <property type="molecule type" value="Genomic_DNA"/>
</dbReference>
<dbReference type="STRING" id="1794912.AXX12_02625"/>
<keyword evidence="4" id="KW-1185">Reference proteome</keyword>
<sequence length="227" mass="25152">MKALLPALFFVLISFFSIPAHAEFVPSVLQQVEKPTIAVILGGEGAIRSNEKAMKLVQEKLAVKFPSSQYNLITDSKLAQDILVFTEDEDVEDIKQIKKSQLAKFGEKRNYDYVVMLLFGMGHGRAGVDFWAASYNIDVDMQAKVVDVSTGQYIYRQNIMGHGKSSAAIGMPSSVNAFAKATEKCIETFNKEVVISPIKPKKVEQPEAQTKVEQPELQPKAEVNPVK</sequence>
<evidence type="ECO:0000313" key="4">
    <source>
        <dbReference type="Proteomes" id="UP000076268"/>
    </source>
</evidence>
<keyword evidence="2" id="KW-0732">Signal</keyword>
<evidence type="ECO:0000256" key="1">
    <source>
        <dbReference type="SAM" id="MobiDB-lite"/>
    </source>
</evidence>
<proteinExistence type="predicted"/>
<evidence type="ECO:0000256" key="2">
    <source>
        <dbReference type="SAM" id="SignalP"/>
    </source>
</evidence>
<name>A0A154BSZ8_ANASB</name>
<reference evidence="3 4" key="1">
    <citation type="submission" date="2016-02" db="EMBL/GenBank/DDBJ databases">
        <title>Anaerosporomusa subterraneum gen. nov., sp. nov., a spore-forming obligate anaerobe isolated from saprolite.</title>
        <authorList>
            <person name="Choi J.K."/>
            <person name="Shah M."/>
            <person name="Yee N."/>
        </authorList>
    </citation>
    <scope>NUCLEOTIDE SEQUENCE [LARGE SCALE GENOMIC DNA]</scope>
    <source>
        <strain evidence="3 4">RU4</strain>
    </source>
</reference>